<evidence type="ECO:0000256" key="1">
    <source>
        <dbReference type="ARBA" id="ARBA00004141"/>
    </source>
</evidence>
<dbReference type="Proteomes" id="UP000062043">
    <property type="component" value="Chromosome"/>
</dbReference>
<dbReference type="GO" id="GO:0046873">
    <property type="term" value="F:metal ion transmembrane transporter activity"/>
    <property type="evidence" value="ECO:0007669"/>
    <property type="project" value="InterPro"/>
</dbReference>
<protein>
    <submittedName>
        <fullName evidence="7">Membrane protein</fullName>
    </submittedName>
</protein>
<keyword evidence="8" id="KW-1185">Reference proteome</keyword>
<evidence type="ECO:0000256" key="6">
    <source>
        <dbReference type="SAM" id="Phobius"/>
    </source>
</evidence>
<dbReference type="EMBL" id="CP007140">
    <property type="protein sequence ID" value="AJC71080.1"/>
    <property type="molecule type" value="Genomic_DNA"/>
</dbReference>
<dbReference type="STRING" id="1432656.X802_01930"/>
<dbReference type="KEGG" id="tgy:X802_01930"/>
<feature type="transmembrane region" description="Helical" evidence="6">
    <location>
        <begin position="35"/>
        <end position="54"/>
    </location>
</feature>
<dbReference type="PANTHER" id="PTHR12608:SF1">
    <property type="entry name" value="TRANSMEMBRANE PROTEIN 165"/>
    <property type="match status" value="1"/>
</dbReference>
<comment type="subcellular location">
    <subcellularLocation>
        <location evidence="1">Membrane</location>
        <topology evidence="1">Multi-pass membrane protein</topology>
    </subcellularLocation>
</comment>
<dbReference type="GeneID" id="27134417"/>
<comment type="similarity">
    <text evidence="2">Belongs to the GDT1 family.</text>
</comment>
<dbReference type="AlphaFoldDB" id="A0A0X1KIK7"/>
<evidence type="ECO:0000256" key="4">
    <source>
        <dbReference type="ARBA" id="ARBA00022989"/>
    </source>
</evidence>
<evidence type="ECO:0000313" key="7">
    <source>
        <dbReference type="EMBL" id="AJC71080.1"/>
    </source>
</evidence>
<gene>
    <name evidence="7" type="ORF">X802_01930</name>
</gene>
<dbReference type="PANTHER" id="PTHR12608">
    <property type="entry name" value="TRANSMEMBRANE PROTEIN HTP-1 RELATED"/>
    <property type="match status" value="1"/>
</dbReference>
<organism evidence="7 8">
    <name type="scientific">Thermococcus guaymasensis DSM 11113</name>
    <dbReference type="NCBI Taxonomy" id="1432656"/>
    <lineage>
        <taxon>Archaea</taxon>
        <taxon>Methanobacteriati</taxon>
        <taxon>Methanobacteriota</taxon>
        <taxon>Thermococci</taxon>
        <taxon>Thermococcales</taxon>
        <taxon>Thermococcaceae</taxon>
        <taxon>Thermococcus</taxon>
    </lineage>
</organism>
<dbReference type="RefSeq" id="WP_062370503.1">
    <property type="nucleotide sequence ID" value="NZ_CP007140.1"/>
</dbReference>
<evidence type="ECO:0000313" key="8">
    <source>
        <dbReference type="Proteomes" id="UP000062043"/>
    </source>
</evidence>
<accession>A0A0X1KIK7</accession>
<feature type="transmembrane region" description="Helical" evidence="6">
    <location>
        <begin position="66"/>
        <end position="84"/>
    </location>
</feature>
<dbReference type="OrthoDB" id="85362at2157"/>
<dbReference type="GO" id="GO:0016020">
    <property type="term" value="C:membrane"/>
    <property type="evidence" value="ECO:0007669"/>
    <property type="project" value="UniProtKB-SubCell"/>
</dbReference>
<evidence type="ECO:0000256" key="2">
    <source>
        <dbReference type="ARBA" id="ARBA00009190"/>
    </source>
</evidence>
<proteinExistence type="inferred from homology"/>
<evidence type="ECO:0000256" key="5">
    <source>
        <dbReference type="ARBA" id="ARBA00023136"/>
    </source>
</evidence>
<keyword evidence="5 6" id="KW-0472">Membrane</keyword>
<keyword evidence="4 6" id="KW-1133">Transmembrane helix</keyword>
<reference evidence="7 8" key="1">
    <citation type="submission" date="2014-01" db="EMBL/GenBank/DDBJ databases">
        <title>Genome sequencing of Thermococcus guaymasensis.</title>
        <authorList>
            <person name="Zhang X."/>
            <person name="Alvare G."/>
            <person name="Fristensky B."/>
            <person name="Chen L."/>
            <person name="Suen T."/>
            <person name="Chen Q."/>
            <person name="Ma K."/>
        </authorList>
    </citation>
    <scope>NUCLEOTIDE SEQUENCE [LARGE SCALE GENOMIC DNA]</scope>
    <source>
        <strain evidence="7 8">DSM 11113</strain>
    </source>
</reference>
<evidence type="ECO:0000256" key="3">
    <source>
        <dbReference type="ARBA" id="ARBA00022692"/>
    </source>
</evidence>
<dbReference type="PATRIC" id="fig|1432656.3.peg.376"/>
<dbReference type="Pfam" id="PF01169">
    <property type="entry name" value="GDT1"/>
    <property type="match status" value="1"/>
</dbReference>
<keyword evidence="3 6" id="KW-0812">Transmembrane</keyword>
<sequence length="87" mass="9249">MDPLIYIFITVFLAELGDKTQLATMAFATKYGWKTAFAGALLGLALINLLGAVVGEKLGNILPQDVIHRAAGVLFVIIGVLMFAGKI</sequence>
<dbReference type="InterPro" id="IPR001727">
    <property type="entry name" value="GDT1-like"/>
</dbReference>
<name>A0A0X1KIK7_9EURY</name>